<dbReference type="Proteomes" id="UP001501020">
    <property type="component" value="Unassembled WGS sequence"/>
</dbReference>
<protein>
    <submittedName>
        <fullName evidence="1">Uncharacterized protein</fullName>
    </submittedName>
</protein>
<gene>
    <name evidence="1" type="ORF">GCM10009727_93290</name>
</gene>
<organism evidence="1 2">
    <name type="scientific">Actinomadura napierensis</name>
    <dbReference type="NCBI Taxonomy" id="267854"/>
    <lineage>
        <taxon>Bacteria</taxon>
        <taxon>Bacillati</taxon>
        <taxon>Actinomycetota</taxon>
        <taxon>Actinomycetes</taxon>
        <taxon>Streptosporangiales</taxon>
        <taxon>Thermomonosporaceae</taxon>
        <taxon>Actinomadura</taxon>
    </lineage>
</organism>
<proteinExistence type="predicted"/>
<keyword evidence="2" id="KW-1185">Reference proteome</keyword>
<evidence type="ECO:0000313" key="2">
    <source>
        <dbReference type="Proteomes" id="UP001501020"/>
    </source>
</evidence>
<dbReference type="EMBL" id="BAAAMR010000181">
    <property type="protein sequence ID" value="GAA2169817.1"/>
    <property type="molecule type" value="Genomic_DNA"/>
</dbReference>
<name>A0ABN3AIZ1_9ACTN</name>
<accession>A0ABN3AIZ1</accession>
<comment type="caution">
    <text evidence="1">The sequence shown here is derived from an EMBL/GenBank/DDBJ whole genome shotgun (WGS) entry which is preliminary data.</text>
</comment>
<sequence length="79" mass="8953">MRGMGRHRRGAKRELTVADLIDELRRFDPRLEVRLAIQPRMPQEHVVGAVTEADGMVWIGEAGQRGYAPDEVGDRLGWT</sequence>
<reference evidence="1 2" key="1">
    <citation type="journal article" date="2019" name="Int. J. Syst. Evol. Microbiol.">
        <title>The Global Catalogue of Microorganisms (GCM) 10K type strain sequencing project: providing services to taxonomists for standard genome sequencing and annotation.</title>
        <authorList>
            <consortium name="The Broad Institute Genomics Platform"/>
            <consortium name="The Broad Institute Genome Sequencing Center for Infectious Disease"/>
            <person name="Wu L."/>
            <person name="Ma J."/>
        </authorList>
    </citation>
    <scope>NUCLEOTIDE SEQUENCE [LARGE SCALE GENOMIC DNA]</scope>
    <source>
        <strain evidence="1 2">JCM 13850</strain>
    </source>
</reference>
<evidence type="ECO:0000313" key="1">
    <source>
        <dbReference type="EMBL" id="GAA2169817.1"/>
    </source>
</evidence>